<sequence>MAKKCGRGIYQTENTCKWNKVFIWIIAKVKGVHVLLSKGGHDARSLDTTQVMGECKGVDSVGDFILNMAIGVLNPLTQLIDQCTTCVKHGRGSSWDVKAGFIMNIDFETVVIEGQIWKVNRQVRGVIIWLVIEIVVGVKDGFFRNEMPLVGIKIADVVRGICQLQLVVIVICGRDNVPDMSGQ</sequence>
<dbReference type="AlphaFoldDB" id="A0A0C9YFE9"/>
<keyword evidence="2" id="KW-1185">Reference proteome</keyword>
<reference evidence="1 2" key="1">
    <citation type="submission" date="2014-04" db="EMBL/GenBank/DDBJ databases">
        <authorList>
            <consortium name="DOE Joint Genome Institute"/>
            <person name="Kuo A."/>
            <person name="Kohler A."/>
            <person name="Costa M.D."/>
            <person name="Nagy L.G."/>
            <person name="Floudas D."/>
            <person name="Copeland A."/>
            <person name="Barry K.W."/>
            <person name="Cichocki N."/>
            <person name="Veneault-Fourrey C."/>
            <person name="LaButti K."/>
            <person name="Lindquist E.A."/>
            <person name="Lipzen A."/>
            <person name="Lundell T."/>
            <person name="Morin E."/>
            <person name="Murat C."/>
            <person name="Sun H."/>
            <person name="Tunlid A."/>
            <person name="Henrissat B."/>
            <person name="Grigoriev I.V."/>
            <person name="Hibbett D.S."/>
            <person name="Martin F."/>
            <person name="Nordberg H.P."/>
            <person name="Cantor M.N."/>
            <person name="Hua S.X."/>
        </authorList>
    </citation>
    <scope>NUCLEOTIDE SEQUENCE [LARGE SCALE GENOMIC DNA]</scope>
    <source>
        <strain evidence="1 2">441</strain>
    </source>
</reference>
<reference evidence="2" key="2">
    <citation type="submission" date="2015-01" db="EMBL/GenBank/DDBJ databases">
        <title>Evolutionary Origins and Diversification of the Mycorrhizal Mutualists.</title>
        <authorList>
            <consortium name="DOE Joint Genome Institute"/>
            <consortium name="Mycorrhizal Genomics Consortium"/>
            <person name="Kohler A."/>
            <person name="Kuo A."/>
            <person name="Nagy L.G."/>
            <person name="Floudas D."/>
            <person name="Copeland A."/>
            <person name="Barry K.W."/>
            <person name="Cichocki N."/>
            <person name="Veneault-Fourrey C."/>
            <person name="LaButti K."/>
            <person name="Lindquist E.A."/>
            <person name="Lipzen A."/>
            <person name="Lundell T."/>
            <person name="Morin E."/>
            <person name="Murat C."/>
            <person name="Riley R."/>
            <person name="Ohm R."/>
            <person name="Sun H."/>
            <person name="Tunlid A."/>
            <person name="Henrissat B."/>
            <person name="Grigoriev I.V."/>
            <person name="Hibbett D.S."/>
            <person name="Martin F."/>
        </authorList>
    </citation>
    <scope>NUCLEOTIDE SEQUENCE [LARGE SCALE GENOMIC DNA]</scope>
    <source>
        <strain evidence="2">441</strain>
    </source>
</reference>
<gene>
    <name evidence="1" type="ORF">PISMIDRAFT_25281</name>
</gene>
<accession>A0A0C9YFE9</accession>
<name>A0A0C9YFE9_9AGAM</name>
<evidence type="ECO:0000313" key="1">
    <source>
        <dbReference type="EMBL" id="KIK15311.1"/>
    </source>
</evidence>
<proteinExistence type="predicted"/>
<organism evidence="1 2">
    <name type="scientific">Pisolithus microcarpus 441</name>
    <dbReference type="NCBI Taxonomy" id="765257"/>
    <lineage>
        <taxon>Eukaryota</taxon>
        <taxon>Fungi</taxon>
        <taxon>Dikarya</taxon>
        <taxon>Basidiomycota</taxon>
        <taxon>Agaricomycotina</taxon>
        <taxon>Agaricomycetes</taxon>
        <taxon>Agaricomycetidae</taxon>
        <taxon>Boletales</taxon>
        <taxon>Sclerodermatineae</taxon>
        <taxon>Pisolithaceae</taxon>
        <taxon>Pisolithus</taxon>
    </lineage>
</organism>
<dbReference type="HOGENOM" id="CLU_1475716_0_0_1"/>
<evidence type="ECO:0000313" key="2">
    <source>
        <dbReference type="Proteomes" id="UP000054018"/>
    </source>
</evidence>
<protein>
    <submittedName>
        <fullName evidence="1">Uncharacterized protein</fullName>
    </submittedName>
</protein>
<dbReference type="Proteomes" id="UP000054018">
    <property type="component" value="Unassembled WGS sequence"/>
</dbReference>
<dbReference type="EMBL" id="KN833896">
    <property type="protein sequence ID" value="KIK15311.1"/>
    <property type="molecule type" value="Genomic_DNA"/>
</dbReference>